<dbReference type="EMBL" id="AP024480">
    <property type="protein sequence ID" value="BCS80493.1"/>
    <property type="molecule type" value="Genomic_DNA"/>
</dbReference>
<organism evidence="1 2">
    <name type="scientific">Caldicellulosiruptor diazotrophicus</name>
    <dbReference type="NCBI Taxonomy" id="2806205"/>
    <lineage>
        <taxon>Bacteria</taxon>
        <taxon>Bacillati</taxon>
        <taxon>Bacillota</taxon>
        <taxon>Bacillota incertae sedis</taxon>
        <taxon>Caldicellulosiruptorales</taxon>
        <taxon>Caldicellulosiruptoraceae</taxon>
        <taxon>Caldicellulosiruptor</taxon>
    </lineage>
</organism>
<proteinExistence type="predicted"/>
<reference evidence="1 2" key="1">
    <citation type="submission" date="2021-02" db="EMBL/GenBank/DDBJ databases">
        <title>Nitrogen-fixing ability and nitrogen fixation related genes of thermophilic fermentative bacteria in the genus Caldicellulosiruptor.</title>
        <authorList>
            <person name="Chen Y."/>
            <person name="Nishihara A."/>
            <person name="Haruta S."/>
        </authorList>
    </citation>
    <scope>NUCLEOTIDE SEQUENCE [LARGE SCALE GENOMIC DNA]</scope>
    <source>
        <strain evidence="1 2">YA01</strain>
    </source>
</reference>
<protein>
    <submittedName>
        <fullName evidence="1">Uncharacterized protein</fullName>
    </submittedName>
</protein>
<evidence type="ECO:0000313" key="1">
    <source>
        <dbReference type="EMBL" id="BCS80493.1"/>
    </source>
</evidence>
<dbReference type="Gene3D" id="3.30.1490.480">
    <property type="entry name" value="Endolytic murein transglycosylase"/>
    <property type="match status" value="1"/>
</dbReference>
<sequence>MLLGIGIGWILGVCAMYFITISNAKEVLPNLNSTVDIYIDNIENIADVLYRNGVIQDKESFERFLKSKNLNSNLLVGRRIQFLRAMTYEEIFEAVYNSHK</sequence>
<keyword evidence="2" id="KW-1185">Reference proteome</keyword>
<dbReference type="Proteomes" id="UP000663623">
    <property type="component" value="Chromosome"/>
</dbReference>
<evidence type="ECO:0000313" key="2">
    <source>
        <dbReference type="Proteomes" id="UP000663623"/>
    </source>
</evidence>
<name>A0ABM7NK59_9FIRM</name>
<accession>A0ABM7NK59</accession>
<gene>
    <name evidence="1" type="ORF">CaldiYA01_04530</name>
</gene>